<accession>A0ABR4A6W2</accession>
<proteinExistence type="predicted"/>
<protein>
    <submittedName>
        <fullName evidence="1">Uncharacterized protein</fullName>
    </submittedName>
</protein>
<organism evidence="1 2">
    <name type="scientific">Stereocaulon virgatum</name>
    <dbReference type="NCBI Taxonomy" id="373712"/>
    <lineage>
        <taxon>Eukaryota</taxon>
        <taxon>Fungi</taxon>
        <taxon>Dikarya</taxon>
        <taxon>Ascomycota</taxon>
        <taxon>Pezizomycotina</taxon>
        <taxon>Lecanoromycetes</taxon>
        <taxon>OSLEUM clade</taxon>
        <taxon>Lecanoromycetidae</taxon>
        <taxon>Lecanorales</taxon>
        <taxon>Lecanorineae</taxon>
        <taxon>Stereocaulaceae</taxon>
        <taxon>Stereocaulon</taxon>
    </lineage>
</organism>
<evidence type="ECO:0000313" key="2">
    <source>
        <dbReference type="Proteomes" id="UP001590950"/>
    </source>
</evidence>
<sequence>MQLIEKTAIQGGCDLRNRWIGRHVITSRIFEGDLPIITTRAMNLGPLAVDPSILLDHPPSLSSTNVQRTYGINISLRVEAEGCDMYKVWFDLDSVELLPAGHFDTTWKIRGGGV</sequence>
<gene>
    <name evidence="1" type="ORF">N7G274_006070</name>
</gene>
<dbReference type="EMBL" id="JBEFKJ010000018">
    <property type="protein sequence ID" value="KAL2041126.1"/>
    <property type="molecule type" value="Genomic_DNA"/>
</dbReference>
<keyword evidence="2" id="KW-1185">Reference proteome</keyword>
<dbReference type="Proteomes" id="UP001590950">
    <property type="component" value="Unassembled WGS sequence"/>
</dbReference>
<name>A0ABR4A6W2_9LECA</name>
<comment type="caution">
    <text evidence="1">The sequence shown here is derived from an EMBL/GenBank/DDBJ whole genome shotgun (WGS) entry which is preliminary data.</text>
</comment>
<reference evidence="1 2" key="1">
    <citation type="submission" date="2024-09" db="EMBL/GenBank/DDBJ databases">
        <title>Rethinking Asexuality: The Enigmatic Case of Functional Sexual Genes in Lepraria (Stereocaulaceae).</title>
        <authorList>
            <person name="Doellman M."/>
            <person name="Sun Y."/>
            <person name="Barcenas-Pena A."/>
            <person name="Lumbsch H.T."/>
            <person name="Grewe F."/>
        </authorList>
    </citation>
    <scope>NUCLEOTIDE SEQUENCE [LARGE SCALE GENOMIC DNA]</scope>
    <source>
        <strain evidence="1 2">Mercado 3170</strain>
    </source>
</reference>
<evidence type="ECO:0000313" key="1">
    <source>
        <dbReference type="EMBL" id="KAL2041126.1"/>
    </source>
</evidence>